<protein>
    <submittedName>
        <fullName evidence="1">DUF4186 domain-containing protein</fullName>
    </submittedName>
</protein>
<dbReference type="OrthoDB" id="9787478at2"/>
<sequence>MVTKKADWKEVKPLGEVSCSSHDCEHDLHCFRRQRPIKQTYRNGKCFACGVDLVDWNRIDKKNLKDVDYTINTIQKEMIRHVYWHKTIDEQALELARKKGLHQLKEDVEKRISKYISPASKDIFRDGTQTPFKGNLIYYAQHATATCCRKCAEEWHGIDRNRPLTPDEIHYMVDLVMLYMKQRVPDLPQ</sequence>
<dbReference type="AlphaFoldDB" id="A0A142V8A6"/>
<reference evidence="1 2" key="1">
    <citation type="submission" date="2015-03" db="EMBL/GenBank/DDBJ databases">
        <title>Genomic characterization of Dehalococcoides mccartyi strain 11a5, an unusal plasmid-containing chloroethene dechlorinator.</title>
        <authorList>
            <person name="Zhao S."/>
            <person name="Ding C."/>
            <person name="He J."/>
        </authorList>
    </citation>
    <scope>NUCLEOTIDE SEQUENCE [LARGE SCALE GENOMIC DNA]</scope>
    <source>
        <strain evidence="1 2">11a5</strain>
    </source>
</reference>
<dbReference type="Pfam" id="PF13811">
    <property type="entry name" value="DUF4186"/>
    <property type="match status" value="1"/>
</dbReference>
<dbReference type="PATRIC" id="fig|61435.8.peg.170"/>
<dbReference type="RefSeq" id="WP_034376825.1">
    <property type="nucleotide sequence ID" value="NZ_CP011127.1"/>
</dbReference>
<organism evidence="1 2">
    <name type="scientific">Dehalococcoides mccartyi</name>
    <dbReference type="NCBI Taxonomy" id="61435"/>
    <lineage>
        <taxon>Bacteria</taxon>
        <taxon>Bacillati</taxon>
        <taxon>Chloroflexota</taxon>
        <taxon>Dehalococcoidia</taxon>
        <taxon>Dehalococcoidales</taxon>
        <taxon>Dehalococcoidaceae</taxon>
        <taxon>Dehalococcoides</taxon>
    </lineage>
</organism>
<dbReference type="EMBL" id="CP011127">
    <property type="protein sequence ID" value="AMU86002.1"/>
    <property type="molecule type" value="Genomic_DNA"/>
</dbReference>
<evidence type="ECO:0000313" key="2">
    <source>
        <dbReference type="Proteomes" id="UP000076394"/>
    </source>
</evidence>
<dbReference type="InterPro" id="IPR020378">
    <property type="entry name" value="DUF4186"/>
</dbReference>
<gene>
    <name evidence="1" type="ORF">Dm11a5_0171</name>
</gene>
<evidence type="ECO:0000313" key="1">
    <source>
        <dbReference type="EMBL" id="AMU86002.1"/>
    </source>
</evidence>
<accession>A0A142V8A6</accession>
<name>A0A142V8A6_9CHLR</name>
<dbReference type="Proteomes" id="UP000076394">
    <property type="component" value="Chromosome"/>
</dbReference>
<proteinExistence type="predicted"/>